<feature type="compositionally biased region" description="Basic and acidic residues" evidence="1">
    <location>
        <begin position="93"/>
        <end position="116"/>
    </location>
</feature>
<sequence>MLEYFAYKRFKKHKEEKEEKKEDKGKAKEEIVHTPVLEPDDEHFLVALTSDDGPAPPLPPRIKTPEITWDSDDFSRHSGEISDSSAVVLARTAGEKEKDRDKEKGKEKEKEGEEAKKKRFSIPFFSQHKKKQSATLEPPADVSKAEVNREEKDISRILRSLNLAADSDDRAVSLTPDVASLAKRFTLVLKDLANGVPTAYGDLVSLIEDRDGLLDRTFEKLPSSLQKLVMQMPDKITASLAPEVLKAAAAAQGKEVEVGGEGGLKEAAMSLLTMRGLQEMVTKPGAIAGMLRSIVNALKLRFPAFMGTNLLWSVSVFLLLFVLWYCYKRGREERLKKEGAEAKPDGGEPRLSIEEVQEGESSRAAPAALPAVHTVPTITEPEDEPAKVTADGPARRQD</sequence>
<dbReference type="InParanoid" id="A0A2N3N9I9"/>
<keyword evidence="4" id="KW-1185">Reference proteome</keyword>
<dbReference type="STRING" id="41688.A0A2N3N9I9"/>
<reference evidence="3 4" key="1">
    <citation type="journal article" date="2017" name="G3 (Bethesda)">
        <title>First Draft Genome Sequence of the Pathogenic Fungus Lomentospora prolificans (Formerly Scedosporium prolificans).</title>
        <authorList>
            <person name="Luo R."/>
            <person name="Zimin A."/>
            <person name="Workman R."/>
            <person name="Fan Y."/>
            <person name="Pertea G."/>
            <person name="Grossman N."/>
            <person name="Wear M.P."/>
            <person name="Jia B."/>
            <person name="Miller H."/>
            <person name="Casadevall A."/>
            <person name="Timp W."/>
            <person name="Zhang S.X."/>
            <person name="Salzberg S.L."/>
        </authorList>
    </citation>
    <scope>NUCLEOTIDE SEQUENCE [LARGE SCALE GENOMIC DNA]</scope>
    <source>
        <strain evidence="3 4">JHH-5317</strain>
    </source>
</reference>
<dbReference type="Proteomes" id="UP000233524">
    <property type="component" value="Unassembled WGS sequence"/>
</dbReference>
<keyword evidence="2" id="KW-0812">Transmembrane</keyword>
<feature type="compositionally biased region" description="Basic and acidic residues" evidence="1">
    <location>
        <begin position="13"/>
        <end position="32"/>
    </location>
</feature>
<evidence type="ECO:0000313" key="3">
    <source>
        <dbReference type="EMBL" id="PKS09042.1"/>
    </source>
</evidence>
<feature type="region of interest" description="Disordered" evidence="1">
    <location>
        <begin position="336"/>
        <end position="398"/>
    </location>
</feature>
<evidence type="ECO:0000256" key="1">
    <source>
        <dbReference type="SAM" id="MobiDB-lite"/>
    </source>
</evidence>
<protein>
    <recommendedName>
        <fullName evidence="5">Ring-like domain-containing protein</fullName>
    </recommendedName>
</protein>
<proteinExistence type="predicted"/>
<dbReference type="AlphaFoldDB" id="A0A2N3N9I9"/>
<feature type="compositionally biased region" description="Basic and acidic residues" evidence="1">
    <location>
        <begin position="336"/>
        <end position="353"/>
    </location>
</feature>
<gene>
    <name evidence="3" type="ORF">jhhlp_003655</name>
</gene>
<keyword evidence="2" id="KW-0472">Membrane</keyword>
<comment type="caution">
    <text evidence="3">The sequence shown here is derived from an EMBL/GenBank/DDBJ whole genome shotgun (WGS) entry which is preliminary data.</text>
</comment>
<keyword evidence="2" id="KW-1133">Transmembrane helix</keyword>
<dbReference type="OrthoDB" id="5398191at2759"/>
<accession>A0A2N3N9I9</accession>
<organism evidence="3 4">
    <name type="scientific">Lomentospora prolificans</name>
    <dbReference type="NCBI Taxonomy" id="41688"/>
    <lineage>
        <taxon>Eukaryota</taxon>
        <taxon>Fungi</taxon>
        <taxon>Dikarya</taxon>
        <taxon>Ascomycota</taxon>
        <taxon>Pezizomycotina</taxon>
        <taxon>Sordariomycetes</taxon>
        <taxon>Hypocreomycetidae</taxon>
        <taxon>Microascales</taxon>
        <taxon>Microascaceae</taxon>
        <taxon>Lomentospora</taxon>
    </lineage>
</organism>
<evidence type="ECO:0008006" key="5">
    <source>
        <dbReference type="Google" id="ProtNLM"/>
    </source>
</evidence>
<feature type="region of interest" description="Disordered" evidence="1">
    <location>
        <begin position="12"/>
        <end position="149"/>
    </location>
</feature>
<evidence type="ECO:0000313" key="4">
    <source>
        <dbReference type="Proteomes" id="UP000233524"/>
    </source>
</evidence>
<feature type="transmembrane region" description="Helical" evidence="2">
    <location>
        <begin position="310"/>
        <end position="327"/>
    </location>
</feature>
<dbReference type="VEuPathDB" id="FungiDB:jhhlp_003655"/>
<evidence type="ECO:0000256" key="2">
    <source>
        <dbReference type="SAM" id="Phobius"/>
    </source>
</evidence>
<name>A0A2N3N9I9_9PEZI</name>
<dbReference type="EMBL" id="NLAX01000010">
    <property type="protein sequence ID" value="PKS09042.1"/>
    <property type="molecule type" value="Genomic_DNA"/>
</dbReference>